<proteinExistence type="predicted"/>
<dbReference type="Pfam" id="PF00733">
    <property type="entry name" value="Asn_synthase"/>
    <property type="match status" value="1"/>
</dbReference>
<sequence length="535" mass="59085">MLNSARSVGDDFPSMDALARDICATSYFLASTAAGVRAQGTLSTQRHLFWSVVDGIPIASSALSALHSLVEPRIDDASLALALLKSRPIQVFAERTPWRSIRAAGIGEWLHFDGFHPPRAVRWWSDPAQDLNASEGSAEVRRALQQTIGDSTDTQSVVSADLSGGLDSTSLCFLLDGIDSELRTFRTSSLNSANDESERARSVARLFGLNLHEFPPLAETSSAFSLEPDEDAASVLQGPLVWAGSRGYLRTLAPEIVAQGSSTHFTGLGGDELFDMVPGIFRRLRREGMRVVVGAAWRLHAQHKSKPKAMIAAALDQEPYGAYLARSVDCLRGAAHWKRSDAYSWFPPTDFPAWMSKHGRELVLEAFSEAVSRGPEPLGRDPLGQQVAESIAFQGQILRQFDEIFPEIRWQAPFTDRRVVEAALRSPAAARMDDRLEKSLLASAVSDLSPPGFFDKRGRSDFTTDVYDEHRRQRVELVRQFNESRLMETDLVDPDIVKSTLYEPNSADVGLFDVENIVVAERWLRSVEAFAPANR</sequence>
<dbReference type="InterPro" id="IPR014729">
    <property type="entry name" value="Rossmann-like_a/b/a_fold"/>
</dbReference>
<gene>
    <name evidence="6" type="ORF">GCM10009691_05090</name>
</gene>
<dbReference type="InterPro" id="IPR051786">
    <property type="entry name" value="ASN_synthetase/amidase"/>
</dbReference>
<keyword evidence="7" id="KW-1185">Reference proteome</keyword>
<keyword evidence="3" id="KW-0061">Asparagine biosynthesis</keyword>
<evidence type="ECO:0000259" key="5">
    <source>
        <dbReference type="Pfam" id="PF00733"/>
    </source>
</evidence>
<dbReference type="EMBL" id="BAAALY010000002">
    <property type="protein sequence ID" value="GAA1532318.1"/>
    <property type="molecule type" value="Genomic_DNA"/>
</dbReference>
<protein>
    <recommendedName>
        <fullName evidence="2">asparagine synthase (glutamine-hydrolyzing)</fullName>
        <ecNumber evidence="2">6.3.5.4</ecNumber>
    </recommendedName>
</protein>
<dbReference type="Proteomes" id="UP001501791">
    <property type="component" value="Unassembled WGS sequence"/>
</dbReference>
<accession>A0ABN2B2N6</accession>
<dbReference type="PANTHER" id="PTHR43284">
    <property type="entry name" value="ASPARAGINE SYNTHETASE (GLUTAMINE-HYDROLYZING)"/>
    <property type="match status" value="1"/>
</dbReference>
<evidence type="ECO:0000313" key="7">
    <source>
        <dbReference type="Proteomes" id="UP001501791"/>
    </source>
</evidence>
<organism evidence="6 7">
    <name type="scientific">Brevibacterium picturae</name>
    <dbReference type="NCBI Taxonomy" id="260553"/>
    <lineage>
        <taxon>Bacteria</taxon>
        <taxon>Bacillati</taxon>
        <taxon>Actinomycetota</taxon>
        <taxon>Actinomycetes</taxon>
        <taxon>Micrococcales</taxon>
        <taxon>Brevibacteriaceae</taxon>
        <taxon>Brevibacterium</taxon>
    </lineage>
</organism>
<reference evidence="6 7" key="1">
    <citation type="journal article" date="2019" name="Int. J. Syst. Evol. Microbiol.">
        <title>The Global Catalogue of Microorganisms (GCM) 10K type strain sequencing project: providing services to taxonomists for standard genome sequencing and annotation.</title>
        <authorList>
            <consortium name="The Broad Institute Genomics Platform"/>
            <consortium name="The Broad Institute Genome Sequencing Center for Infectious Disease"/>
            <person name="Wu L."/>
            <person name="Ma J."/>
        </authorList>
    </citation>
    <scope>NUCLEOTIDE SEQUENCE [LARGE SCALE GENOMIC DNA]</scope>
    <source>
        <strain evidence="6 7">JCM 13319</strain>
    </source>
</reference>
<dbReference type="PANTHER" id="PTHR43284:SF1">
    <property type="entry name" value="ASPARAGINE SYNTHETASE"/>
    <property type="match status" value="1"/>
</dbReference>
<comment type="catalytic activity">
    <reaction evidence="4">
        <text>L-aspartate + L-glutamine + ATP + H2O = L-asparagine + L-glutamate + AMP + diphosphate + H(+)</text>
        <dbReference type="Rhea" id="RHEA:12228"/>
        <dbReference type="ChEBI" id="CHEBI:15377"/>
        <dbReference type="ChEBI" id="CHEBI:15378"/>
        <dbReference type="ChEBI" id="CHEBI:29985"/>
        <dbReference type="ChEBI" id="CHEBI:29991"/>
        <dbReference type="ChEBI" id="CHEBI:30616"/>
        <dbReference type="ChEBI" id="CHEBI:33019"/>
        <dbReference type="ChEBI" id="CHEBI:58048"/>
        <dbReference type="ChEBI" id="CHEBI:58359"/>
        <dbReference type="ChEBI" id="CHEBI:456215"/>
        <dbReference type="EC" id="6.3.5.4"/>
    </reaction>
</comment>
<keyword evidence="3" id="KW-0028">Amino-acid biosynthesis</keyword>
<dbReference type="EC" id="6.3.5.4" evidence="2"/>
<dbReference type="InterPro" id="IPR001962">
    <property type="entry name" value="Asn_synthase"/>
</dbReference>
<comment type="caution">
    <text evidence="6">The sequence shown here is derived from an EMBL/GenBank/DDBJ whole genome shotgun (WGS) entry which is preliminary data.</text>
</comment>
<evidence type="ECO:0000256" key="2">
    <source>
        <dbReference type="ARBA" id="ARBA00012737"/>
    </source>
</evidence>
<evidence type="ECO:0000313" key="6">
    <source>
        <dbReference type="EMBL" id="GAA1532318.1"/>
    </source>
</evidence>
<evidence type="ECO:0000256" key="4">
    <source>
        <dbReference type="ARBA" id="ARBA00048741"/>
    </source>
</evidence>
<evidence type="ECO:0000256" key="1">
    <source>
        <dbReference type="ARBA" id="ARBA00005187"/>
    </source>
</evidence>
<feature type="domain" description="Asparagine synthetase" evidence="5">
    <location>
        <begin position="139"/>
        <end position="507"/>
    </location>
</feature>
<dbReference type="Gene3D" id="3.40.50.620">
    <property type="entry name" value="HUPs"/>
    <property type="match status" value="1"/>
</dbReference>
<comment type="pathway">
    <text evidence="1">Amino-acid biosynthesis; L-asparagine biosynthesis; L-asparagine from L-aspartate (L-Gln route): step 1/1.</text>
</comment>
<evidence type="ECO:0000256" key="3">
    <source>
        <dbReference type="ARBA" id="ARBA00022888"/>
    </source>
</evidence>
<dbReference type="SUPFAM" id="SSF52402">
    <property type="entry name" value="Adenine nucleotide alpha hydrolases-like"/>
    <property type="match status" value="1"/>
</dbReference>
<name>A0ABN2B2N6_9MICO</name>